<dbReference type="Pfam" id="PF02653">
    <property type="entry name" value="BPD_transp_2"/>
    <property type="match status" value="1"/>
</dbReference>
<organism evidence="7 8">
    <name type="scientific">Kaistia dalseonensis</name>
    <dbReference type="NCBI Taxonomy" id="410840"/>
    <lineage>
        <taxon>Bacteria</taxon>
        <taxon>Pseudomonadati</taxon>
        <taxon>Pseudomonadota</taxon>
        <taxon>Alphaproteobacteria</taxon>
        <taxon>Hyphomicrobiales</taxon>
        <taxon>Kaistiaceae</taxon>
        <taxon>Kaistia</taxon>
    </lineage>
</organism>
<evidence type="ECO:0000256" key="4">
    <source>
        <dbReference type="ARBA" id="ARBA00022989"/>
    </source>
</evidence>
<protein>
    <submittedName>
        <fullName evidence="7">Rhamnose transport system permease protein</fullName>
    </submittedName>
</protein>
<dbReference type="EMBL" id="JAUSVO010000003">
    <property type="protein sequence ID" value="MDQ0437814.1"/>
    <property type="molecule type" value="Genomic_DNA"/>
</dbReference>
<keyword evidence="5 6" id="KW-0472">Membrane</keyword>
<dbReference type="PANTHER" id="PTHR32196">
    <property type="entry name" value="ABC TRANSPORTER PERMEASE PROTEIN YPHD-RELATED-RELATED"/>
    <property type="match status" value="1"/>
</dbReference>
<feature type="transmembrane region" description="Helical" evidence="6">
    <location>
        <begin position="12"/>
        <end position="32"/>
    </location>
</feature>
<feature type="transmembrane region" description="Helical" evidence="6">
    <location>
        <begin position="251"/>
        <end position="279"/>
    </location>
</feature>
<accession>A0ABU0H682</accession>
<dbReference type="InterPro" id="IPR001851">
    <property type="entry name" value="ABC_transp_permease"/>
</dbReference>
<keyword evidence="2" id="KW-1003">Cell membrane</keyword>
<feature type="transmembrane region" description="Helical" evidence="6">
    <location>
        <begin position="211"/>
        <end position="230"/>
    </location>
</feature>
<evidence type="ECO:0000313" key="8">
    <source>
        <dbReference type="Proteomes" id="UP001241603"/>
    </source>
</evidence>
<proteinExistence type="predicted"/>
<evidence type="ECO:0000256" key="5">
    <source>
        <dbReference type="ARBA" id="ARBA00023136"/>
    </source>
</evidence>
<reference evidence="7 8" key="1">
    <citation type="submission" date="2023-07" db="EMBL/GenBank/DDBJ databases">
        <title>Genomic Encyclopedia of Type Strains, Phase IV (KMG-IV): sequencing the most valuable type-strain genomes for metagenomic binning, comparative biology and taxonomic classification.</title>
        <authorList>
            <person name="Goeker M."/>
        </authorList>
    </citation>
    <scope>NUCLEOTIDE SEQUENCE [LARGE SCALE GENOMIC DNA]</scope>
    <source>
        <strain evidence="7 8">B6-8</strain>
    </source>
</reference>
<feature type="transmembrane region" description="Helical" evidence="6">
    <location>
        <begin position="291"/>
        <end position="309"/>
    </location>
</feature>
<evidence type="ECO:0000256" key="2">
    <source>
        <dbReference type="ARBA" id="ARBA00022475"/>
    </source>
</evidence>
<dbReference type="CDD" id="cd06579">
    <property type="entry name" value="TM_PBP1_transp_AraH_like"/>
    <property type="match status" value="1"/>
</dbReference>
<comment type="caution">
    <text evidence="7">The sequence shown here is derived from an EMBL/GenBank/DDBJ whole genome shotgun (WGS) entry which is preliminary data.</text>
</comment>
<name>A0ABU0H682_9HYPH</name>
<dbReference type="PANTHER" id="PTHR32196:SF72">
    <property type="entry name" value="RIBOSE IMPORT PERMEASE PROTEIN RBSC"/>
    <property type="match status" value="1"/>
</dbReference>
<feature type="transmembrane region" description="Helical" evidence="6">
    <location>
        <begin position="159"/>
        <end position="181"/>
    </location>
</feature>
<feature type="transmembrane region" description="Helical" evidence="6">
    <location>
        <begin position="44"/>
        <end position="60"/>
    </location>
</feature>
<keyword evidence="8" id="KW-1185">Reference proteome</keyword>
<evidence type="ECO:0000256" key="3">
    <source>
        <dbReference type="ARBA" id="ARBA00022692"/>
    </source>
</evidence>
<feature type="transmembrane region" description="Helical" evidence="6">
    <location>
        <begin position="120"/>
        <end position="143"/>
    </location>
</feature>
<evidence type="ECO:0000313" key="7">
    <source>
        <dbReference type="EMBL" id="MDQ0437814.1"/>
    </source>
</evidence>
<dbReference type="Proteomes" id="UP001241603">
    <property type="component" value="Unassembled WGS sequence"/>
</dbReference>
<dbReference type="RefSeq" id="WP_266348744.1">
    <property type="nucleotide sequence ID" value="NZ_JAPKNG010000003.1"/>
</dbReference>
<sequence length="327" mass="34280">MMAQFLKSRDVMLAGVILLLLVGIGIINPRFVQPGNLVEVFNDSSILIMVALAQMLVILTKCIDLSVSANIALTGMIVAMLNFYYPEIPVAALIAIAIIAGGMLGAINGLFIWKLGIPSIVVTLGTMSVYRGSVFLLSGGAWINAHQMSDAFKAVPRTVILGLPVLGWIGILTVLLIAVFLKMTRLGRSLYAAGGNPTAAVYAGIDVGRSRFYAYTIGGAIAGLAGYLWVSRYAVAYVEIAQGFELDTVAACVIGGISIAGGIGSVVGGVLGALFLGIVKNALPVIHISPFWQMAISGAVIIVAVVINARSERKVGRLILKEAQVHA</sequence>
<keyword evidence="4 6" id="KW-1133">Transmembrane helix</keyword>
<evidence type="ECO:0000256" key="6">
    <source>
        <dbReference type="SAM" id="Phobius"/>
    </source>
</evidence>
<feature type="transmembrane region" description="Helical" evidence="6">
    <location>
        <begin position="91"/>
        <end position="113"/>
    </location>
</feature>
<gene>
    <name evidence="7" type="ORF">QO014_002206</name>
</gene>
<keyword evidence="3 6" id="KW-0812">Transmembrane</keyword>
<comment type="subcellular location">
    <subcellularLocation>
        <location evidence="1">Cell membrane</location>
        <topology evidence="1">Multi-pass membrane protein</topology>
    </subcellularLocation>
</comment>
<evidence type="ECO:0000256" key="1">
    <source>
        <dbReference type="ARBA" id="ARBA00004651"/>
    </source>
</evidence>